<keyword evidence="8" id="KW-1185">Reference proteome</keyword>
<dbReference type="PROSITE" id="PS51257">
    <property type="entry name" value="PROKAR_LIPOPROTEIN"/>
    <property type="match status" value="1"/>
</dbReference>
<feature type="domain" description="Fe/B12 periplasmic-binding" evidence="6">
    <location>
        <begin position="54"/>
        <end position="316"/>
    </location>
</feature>
<dbReference type="RefSeq" id="WP_021011443.1">
    <property type="nucleotide sequence ID" value="NZ_ASHR01000032.1"/>
</dbReference>
<evidence type="ECO:0000259" key="6">
    <source>
        <dbReference type="PROSITE" id="PS50983"/>
    </source>
</evidence>
<proteinExistence type="inferred from homology"/>
<dbReference type="EMBL" id="ASHR01000032">
    <property type="protein sequence ID" value="ERG63466.1"/>
    <property type="molecule type" value="Genomic_DNA"/>
</dbReference>
<evidence type="ECO:0000256" key="1">
    <source>
        <dbReference type="ARBA" id="ARBA00004196"/>
    </source>
</evidence>
<dbReference type="PROSITE" id="PS50983">
    <property type="entry name" value="FE_B12_PBP"/>
    <property type="match status" value="1"/>
</dbReference>
<evidence type="ECO:0000313" key="7">
    <source>
        <dbReference type="EMBL" id="ERG63466.1"/>
    </source>
</evidence>
<dbReference type="InterPro" id="IPR051313">
    <property type="entry name" value="Bact_iron-sidero_bind"/>
</dbReference>
<protein>
    <recommendedName>
        <fullName evidence="6">Fe/B12 periplasmic-binding domain-containing protein</fullName>
    </recommendedName>
</protein>
<dbReference type="Proteomes" id="UP000016462">
    <property type="component" value="Unassembled WGS sequence"/>
</dbReference>
<reference evidence="7 8" key="1">
    <citation type="journal article" date="2013" name="Genome Announc.">
        <title>First draft genome sequence from a member of the genus agrococcus, isolated from modern microbialites.</title>
        <authorList>
            <person name="White R.A.III."/>
            <person name="Grassa C.J."/>
            <person name="Suttle C.A."/>
        </authorList>
    </citation>
    <scope>NUCLEOTIDE SEQUENCE [LARGE SCALE GENOMIC DNA]</scope>
    <source>
        <strain evidence="7 8">RW1</strain>
    </source>
</reference>
<gene>
    <name evidence="7" type="ORF">L332_03245</name>
</gene>
<feature type="chain" id="PRO_5004615967" description="Fe/B12 periplasmic-binding domain-containing protein" evidence="5">
    <location>
        <begin position="26"/>
        <end position="316"/>
    </location>
</feature>
<accession>U1MNJ2</accession>
<name>U1MNJ2_9MICO</name>
<keyword evidence="3" id="KW-0813">Transport</keyword>
<evidence type="ECO:0000256" key="4">
    <source>
        <dbReference type="ARBA" id="ARBA00022729"/>
    </source>
</evidence>
<feature type="signal peptide" evidence="5">
    <location>
        <begin position="1"/>
        <end position="25"/>
    </location>
</feature>
<dbReference type="InterPro" id="IPR002491">
    <property type="entry name" value="ABC_transptr_periplasmic_BD"/>
</dbReference>
<evidence type="ECO:0000256" key="3">
    <source>
        <dbReference type="ARBA" id="ARBA00022448"/>
    </source>
</evidence>
<sequence length="316" mass="33400">MSRAIRTTIAAAAAIALLAGCSANAAPAETDAAAETVTVPSNLGEVQVEVLPERVAVLDNTAMETLLAWGITPVALPVQLVAPERFAEWVEDESIADVGTHREPDFEALAEAEPDLIIGGYRFGEYTEDLEAIAPTIDIAANDEHEGGYVEALRQQTTSLGAIFEREDEATAIIEELDASVEAATEAAAGQSVFLGIVNGGKLDNGAERISRLSDAIDMTDVFAGEAGDIHQDSGLAPETIAQADPDWAIVLDRDAGTGTEDAQPAKQVIEGNPALAGTRFVQEGHIVYLEDDFYRTEGVQAYTRAFDQVAQAMAD</sequence>
<evidence type="ECO:0000256" key="2">
    <source>
        <dbReference type="ARBA" id="ARBA00008814"/>
    </source>
</evidence>
<dbReference type="PANTHER" id="PTHR30532">
    <property type="entry name" value="IRON III DICITRATE-BINDING PERIPLASMIC PROTEIN"/>
    <property type="match status" value="1"/>
</dbReference>
<dbReference type="GO" id="GO:1901678">
    <property type="term" value="P:iron coordination entity transport"/>
    <property type="evidence" value="ECO:0007669"/>
    <property type="project" value="UniProtKB-ARBA"/>
</dbReference>
<dbReference type="Pfam" id="PF01497">
    <property type="entry name" value="Peripla_BP_2"/>
    <property type="match status" value="1"/>
</dbReference>
<evidence type="ECO:0000256" key="5">
    <source>
        <dbReference type="SAM" id="SignalP"/>
    </source>
</evidence>
<organism evidence="7 8">
    <name type="scientific">Agrococcus pavilionensis RW1</name>
    <dbReference type="NCBI Taxonomy" id="1330458"/>
    <lineage>
        <taxon>Bacteria</taxon>
        <taxon>Bacillati</taxon>
        <taxon>Actinomycetota</taxon>
        <taxon>Actinomycetes</taxon>
        <taxon>Micrococcales</taxon>
        <taxon>Microbacteriaceae</taxon>
        <taxon>Agrococcus</taxon>
    </lineage>
</organism>
<dbReference type="AlphaFoldDB" id="U1MNJ2"/>
<comment type="similarity">
    <text evidence="2">Belongs to the bacterial solute-binding protein 8 family.</text>
</comment>
<dbReference type="Gene3D" id="3.40.50.1980">
    <property type="entry name" value="Nitrogenase molybdenum iron protein domain"/>
    <property type="match status" value="2"/>
</dbReference>
<dbReference type="SUPFAM" id="SSF53807">
    <property type="entry name" value="Helical backbone' metal receptor"/>
    <property type="match status" value="1"/>
</dbReference>
<evidence type="ECO:0000313" key="8">
    <source>
        <dbReference type="Proteomes" id="UP000016462"/>
    </source>
</evidence>
<keyword evidence="4 5" id="KW-0732">Signal</keyword>
<dbReference type="PANTHER" id="PTHR30532:SF28">
    <property type="entry name" value="PETROBACTIN-BINDING PROTEIN YCLQ"/>
    <property type="match status" value="1"/>
</dbReference>
<dbReference type="GO" id="GO:0030288">
    <property type="term" value="C:outer membrane-bounded periplasmic space"/>
    <property type="evidence" value="ECO:0007669"/>
    <property type="project" value="TreeGrafter"/>
</dbReference>
<comment type="subcellular location">
    <subcellularLocation>
        <location evidence="1">Cell envelope</location>
    </subcellularLocation>
</comment>
<comment type="caution">
    <text evidence="7">The sequence shown here is derived from an EMBL/GenBank/DDBJ whole genome shotgun (WGS) entry which is preliminary data.</text>
</comment>